<dbReference type="PaxDb" id="6239-W09H1.4"/>
<reference evidence="1 2" key="1">
    <citation type="journal article" date="1998" name="Science">
        <title>Genome sequence of the nematode C. elegans: a platform for investigating biology.</title>
        <authorList>
            <consortium name="The C. elegans sequencing consortium"/>
            <person name="Sulson J.E."/>
            <person name="Waterston R."/>
        </authorList>
    </citation>
    <scope>NUCLEOTIDE SEQUENCE [LARGE SCALE GENOMIC DNA]</scope>
    <source>
        <strain evidence="1 2">Bristol N2</strain>
    </source>
</reference>
<protein>
    <submittedName>
        <fullName evidence="1">DUF1902 domain-containing protein</fullName>
    </submittedName>
</protein>
<dbReference type="CTD" id="189328"/>
<dbReference type="AGR" id="WB:WBGene00012374"/>
<organism evidence="1 2">
    <name type="scientific">Caenorhabditis elegans</name>
    <dbReference type="NCBI Taxonomy" id="6239"/>
    <lineage>
        <taxon>Eukaryota</taxon>
        <taxon>Metazoa</taxon>
        <taxon>Ecdysozoa</taxon>
        <taxon>Nematoda</taxon>
        <taxon>Chromadorea</taxon>
        <taxon>Rhabditida</taxon>
        <taxon>Rhabditina</taxon>
        <taxon>Rhabditomorpha</taxon>
        <taxon>Rhabditoidea</taxon>
        <taxon>Rhabditidae</taxon>
        <taxon>Peloderinae</taxon>
        <taxon>Caenorhabditis</taxon>
    </lineage>
</organism>
<gene>
    <name evidence="1" type="ORF">CELE_W09H1.4</name>
    <name evidence="1 3" type="ORF">W09H1.4</name>
</gene>
<dbReference type="Bgee" id="WBGene00012374">
    <property type="expression patterns" value="Expressed in embryo and 2 other cell types or tissues"/>
</dbReference>
<name>O45902_CAEEL</name>
<dbReference type="HOGENOM" id="CLU_2514683_0_0_1"/>
<dbReference type="RefSeq" id="NP_496799.2">
    <property type="nucleotide sequence ID" value="NM_064398.2"/>
</dbReference>
<dbReference type="GeneID" id="189328"/>
<keyword evidence="2" id="KW-1185">Reference proteome</keyword>
<sequence>MTWWIATGIPGWFKDEIMPRAMELAKVKSYTAHYDNHGVFLDTFSMTTDLIEDEKKIKDRIIDSIRAQVPSYMPMIKLVVSKASI</sequence>
<dbReference type="UCSC" id="W09H1.4">
    <property type="organism name" value="c. elegans"/>
</dbReference>
<dbReference type="InParanoid" id="O45902"/>
<dbReference type="AlphaFoldDB" id="O45902"/>
<dbReference type="Proteomes" id="UP000001940">
    <property type="component" value="Chromosome II"/>
</dbReference>
<evidence type="ECO:0000313" key="3">
    <source>
        <dbReference type="WormBase" id="W09H1.4"/>
    </source>
</evidence>
<dbReference type="EMBL" id="BX284602">
    <property type="protein sequence ID" value="CAB04957.2"/>
    <property type="molecule type" value="Genomic_DNA"/>
</dbReference>
<dbReference type="KEGG" id="cel:CELE_W09H1.4"/>
<evidence type="ECO:0000313" key="1">
    <source>
        <dbReference type="EMBL" id="CAB04957.2"/>
    </source>
</evidence>
<dbReference type="WormBase" id="W09H1.4">
    <property type="protein sequence ID" value="CE43427"/>
    <property type="gene ID" value="WBGene00012374"/>
</dbReference>
<proteinExistence type="predicted"/>
<evidence type="ECO:0000313" key="2">
    <source>
        <dbReference type="Proteomes" id="UP000001940"/>
    </source>
</evidence>
<accession>O45902</accession>